<dbReference type="EMBL" id="CP003985">
    <property type="protein sequence ID" value="AGF76789.1"/>
    <property type="molecule type" value="Genomic_DNA"/>
</dbReference>
<dbReference type="HOGENOM" id="CLU_3117193_0_0_7"/>
<proteinExistence type="predicted"/>
<reference evidence="3" key="1">
    <citation type="journal article" date="2013" name="Stand. Genomic Sci.">
        <title>Complete genome sequence of Desulfocapsa sulfexigens, a marine deltaproteobacterium specialized in disproportionating inorganic sulfur compounds.</title>
        <authorList>
            <person name="Finster K.W."/>
            <person name="Kjeldsen K.U."/>
            <person name="Kube M."/>
            <person name="Reinhardt R."/>
            <person name="Mussmann M."/>
            <person name="Amann R."/>
            <person name="Schreiber L."/>
        </authorList>
    </citation>
    <scope>NUCLEOTIDE SEQUENCE [LARGE SCALE GENOMIC DNA]</scope>
    <source>
        <strain evidence="3">DSM 10523 / SB164P1</strain>
    </source>
</reference>
<keyword evidence="3" id="KW-1185">Reference proteome</keyword>
<dbReference type="KEGG" id="dsf:UWK_00203"/>
<accession>M1NAA7</accession>
<sequence length="50" mass="5531">MKENTIQAIDPAETCESNPEWSSAPGNNDWDDCRCSIIAPAKTSHPQDKK</sequence>
<dbReference type="STRING" id="1167006.UWK_00203"/>
<evidence type="ECO:0000256" key="1">
    <source>
        <dbReference type="SAM" id="MobiDB-lite"/>
    </source>
</evidence>
<name>M1NAA7_DESSD</name>
<evidence type="ECO:0000313" key="2">
    <source>
        <dbReference type="EMBL" id="AGF76789.1"/>
    </source>
</evidence>
<dbReference type="RefSeq" id="WP_015402488.1">
    <property type="nucleotide sequence ID" value="NC_020304.1"/>
</dbReference>
<organism evidence="2 3">
    <name type="scientific">Desulfocapsa sulfexigens (strain DSM 10523 / SB164P1)</name>
    <dbReference type="NCBI Taxonomy" id="1167006"/>
    <lineage>
        <taxon>Bacteria</taxon>
        <taxon>Pseudomonadati</taxon>
        <taxon>Thermodesulfobacteriota</taxon>
        <taxon>Desulfobulbia</taxon>
        <taxon>Desulfobulbales</taxon>
        <taxon>Desulfocapsaceae</taxon>
        <taxon>Desulfocapsa</taxon>
    </lineage>
</organism>
<dbReference type="Proteomes" id="UP000011721">
    <property type="component" value="Chromosome"/>
</dbReference>
<feature type="region of interest" description="Disordered" evidence="1">
    <location>
        <begin position="1"/>
        <end position="30"/>
    </location>
</feature>
<feature type="compositionally biased region" description="Polar residues" evidence="1">
    <location>
        <begin position="15"/>
        <end position="26"/>
    </location>
</feature>
<gene>
    <name evidence="2" type="ordered locus">UWK_00203</name>
</gene>
<evidence type="ECO:0000313" key="3">
    <source>
        <dbReference type="Proteomes" id="UP000011721"/>
    </source>
</evidence>
<dbReference type="AlphaFoldDB" id="M1NAA7"/>
<protein>
    <submittedName>
        <fullName evidence="2">Uncharacterized protein</fullName>
    </submittedName>
</protein>